<sequence>MKGVNLIILLFIVVSCKENAPPAFETSVVLNSLVIRREIGDRNHPLSKLSFEDSLVKYELAISENFFGYGEDVINYTNTNFGTIGISILGKGEFHRDSVLRELRPYLSCYTKDCNYTAFEYSVLLNDTVFRIDRSSNKEGVDFCSALFSKFSRIEKSVEMRFENEYKIDSSFFLFDSSFDSISRTLELIDKKS</sequence>
<reference evidence="1 2" key="1">
    <citation type="submission" date="2016-10" db="EMBL/GenBank/DDBJ databases">
        <authorList>
            <person name="de Groot N.N."/>
        </authorList>
    </citation>
    <scope>NUCLEOTIDE SEQUENCE [LARGE SCALE GENOMIC DNA]</scope>
    <source>
        <strain evidence="1 2">CGMCC 1.7005</strain>
    </source>
</reference>
<name>A0A1I7BU96_9FLAO</name>
<proteinExistence type="predicted"/>
<dbReference type="RefSeq" id="WP_090253136.1">
    <property type="nucleotide sequence ID" value="NZ_FPAS01000007.1"/>
</dbReference>
<evidence type="ECO:0000313" key="1">
    <source>
        <dbReference type="EMBL" id="SFT90722.1"/>
    </source>
</evidence>
<evidence type="ECO:0008006" key="3">
    <source>
        <dbReference type="Google" id="ProtNLM"/>
    </source>
</evidence>
<protein>
    <recommendedName>
        <fullName evidence="3">Lipoprotein</fullName>
    </recommendedName>
</protein>
<dbReference type="Proteomes" id="UP000236454">
    <property type="component" value="Unassembled WGS sequence"/>
</dbReference>
<keyword evidence="2" id="KW-1185">Reference proteome</keyword>
<dbReference type="PROSITE" id="PS51257">
    <property type="entry name" value="PROKAR_LIPOPROTEIN"/>
    <property type="match status" value="1"/>
</dbReference>
<evidence type="ECO:0000313" key="2">
    <source>
        <dbReference type="Proteomes" id="UP000236454"/>
    </source>
</evidence>
<accession>A0A1I7BU96</accession>
<organism evidence="1 2">
    <name type="scientific">Lishizhenia tianjinensis</name>
    <dbReference type="NCBI Taxonomy" id="477690"/>
    <lineage>
        <taxon>Bacteria</taxon>
        <taxon>Pseudomonadati</taxon>
        <taxon>Bacteroidota</taxon>
        <taxon>Flavobacteriia</taxon>
        <taxon>Flavobacteriales</taxon>
        <taxon>Crocinitomicaceae</taxon>
        <taxon>Lishizhenia</taxon>
    </lineage>
</organism>
<dbReference type="AlphaFoldDB" id="A0A1I7BU96"/>
<dbReference type="EMBL" id="FPAS01000007">
    <property type="protein sequence ID" value="SFT90722.1"/>
    <property type="molecule type" value="Genomic_DNA"/>
</dbReference>
<gene>
    <name evidence="1" type="ORF">SAMN05216474_3083</name>
</gene>
<dbReference type="STRING" id="477690.SAMN05216474_3083"/>